<comment type="caution">
    <text evidence="15">The sequence shown here is derived from an EMBL/GenBank/DDBJ whole genome shotgun (WGS) entry which is preliminary data.</text>
</comment>
<gene>
    <name evidence="15" type="ORF">CYMTET_50381</name>
</gene>
<evidence type="ECO:0000256" key="12">
    <source>
        <dbReference type="ARBA" id="ARBA00023136"/>
    </source>
</evidence>
<comment type="similarity">
    <text evidence="4 14">Belongs to the diacylglycerol acyltransferase family.</text>
</comment>
<evidence type="ECO:0000256" key="11">
    <source>
        <dbReference type="ARBA" id="ARBA00023098"/>
    </source>
</evidence>
<proteinExistence type="inferred from homology"/>
<dbReference type="Pfam" id="PF03982">
    <property type="entry name" value="DAGAT"/>
    <property type="match status" value="1"/>
</dbReference>
<evidence type="ECO:0000256" key="14">
    <source>
        <dbReference type="RuleBase" id="RU367023"/>
    </source>
</evidence>
<sequence>MPANAQRYLVDAVQLHDLQQRDLSVCPKAPHVIANSADATRFSAIAQPLGAPACEVHHQGEYLAAAEKITIAEDAACMLRLALMFGTLLWIPVCLLLLLLSFPAMQATAIFACGIGLLMIVQPKGAHWPPARGPPALRRRFYRYFSLKLVMPGPEAFVPGRQYIFAGAPHGVFPLGDLLSCLLAPLGHIHGLAAPAALRVPFYGDLLRWAGMVECGKKNVMRLMHENGRSVGVMPGGIAEIFHNSRDAEASVMLERKGFVKLALQTGSILVPCYTLGNSQLMSCLTRPELAWLSRVLRMSCTIFWGRGGLPIPHRTPLCFLMGQPIELNPSEPGVPVPNPTNQQVQQLLTAVSREKNHHLDFRRR</sequence>
<dbReference type="PANTHER" id="PTHR12317">
    <property type="entry name" value="DIACYLGLYCEROL O-ACYLTRANSFERASE"/>
    <property type="match status" value="1"/>
</dbReference>
<evidence type="ECO:0000256" key="13">
    <source>
        <dbReference type="ARBA" id="ARBA00023315"/>
    </source>
</evidence>
<keyword evidence="10" id="KW-1133">Transmembrane helix</keyword>
<keyword evidence="7" id="KW-0812">Transmembrane</keyword>
<dbReference type="EMBL" id="LGRX02033843">
    <property type="protein sequence ID" value="KAK3239712.1"/>
    <property type="molecule type" value="Genomic_DNA"/>
</dbReference>
<evidence type="ECO:0000256" key="9">
    <source>
        <dbReference type="ARBA" id="ARBA00022824"/>
    </source>
</evidence>
<dbReference type="GO" id="GO:0019432">
    <property type="term" value="P:triglyceride biosynthetic process"/>
    <property type="evidence" value="ECO:0007669"/>
    <property type="project" value="TreeGrafter"/>
</dbReference>
<accession>A0AAE0BQ73</accession>
<evidence type="ECO:0000256" key="10">
    <source>
        <dbReference type="ARBA" id="ARBA00022989"/>
    </source>
</evidence>
<comment type="pathway">
    <text evidence="2">Glycerolipid metabolism; triacylglycerol biosynthesis.</text>
</comment>
<keyword evidence="8" id="KW-0319">Glycerol metabolism</keyword>
<evidence type="ECO:0000256" key="2">
    <source>
        <dbReference type="ARBA" id="ARBA00004771"/>
    </source>
</evidence>
<keyword evidence="11" id="KW-0443">Lipid metabolism</keyword>
<dbReference type="AlphaFoldDB" id="A0AAE0BQ73"/>
<keyword evidence="5" id="KW-0444">Lipid biosynthesis</keyword>
<keyword evidence="6 14" id="KW-0808">Transferase</keyword>
<evidence type="ECO:0000256" key="8">
    <source>
        <dbReference type="ARBA" id="ARBA00022798"/>
    </source>
</evidence>
<evidence type="ECO:0000256" key="5">
    <source>
        <dbReference type="ARBA" id="ARBA00022516"/>
    </source>
</evidence>
<evidence type="ECO:0000313" key="16">
    <source>
        <dbReference type="Proteomes" id="UP001190700"/>
    </source>
</evidence>
<dbReference type="GO" id="GO:0005789">
    <property type="term" value="C:endoplasmic reticulum membrane"/>
    <property type="evidence" value="ECO:0007669"/>
    <property type="project" value="UniProtKB-SubCell"/>
</dbReference>
<name>A0AAE0BQ73_9CHLO</name>
<dbReference type="GO" id="GO:0004144">
    <property type="term" value="F:diacylglycerol O-acyltransferase activity"/>
    <property type="evidence" value="ECO:0007669"/>
    <property type="project" value="TreeGrafter"/>
</dbReference>
<dbReference type="EC" id="2.3.1.-" evidence="14"/>
<organism evidence="15 16">
    <name type="scientific">Cymbomonas tetramitiformis</name>
    <dbReference type="NCBI Taxonomy" id="36881"/>
    <lineage>
        <taxon>Eukaryota</taxon>
        <taxon>Viridiplantae</taxon>
        <taxon>Chlorophyta</taxon>
        <taxon>Pyramimonadophyceae</taxon>
        <taxon>Pyramimonadales</taxon>
        <taxon>Pyramimonadaceae</taxon>
        <taxon>Cymbomonas</taxon>
    </lineage>
</organism>
<comment type="subcellular location">
    <subcellularLocation>
        <location evidence="1 14">Endoplasmic reticulum membrane</location>
        <topology evidence="1 14">Multi-pass membrane protein</topology>
    </subcellularLocation>
</comment>
<keyword evidence="9 14" id="KW-0256">Endoplasmic reticulum</keyword>
<dbReference type="InterPro" id="IPR007130">
    <property type="entry name" value="DAGAT"/>
</dbReference>
<keyword evidence="16" id="KW-1185">Reference proteome</keyword>
<evidence type="ECO:0000256" key="4">
    <source>
        <dbReference type="ARBA" id="ARBA00005420"/>
    </source>
</evidence>
<dbReference type="GO" id="GO:0006071">
    <property type="term" value="P:glycerol metabolic process"/>
    <property type="evidence" value="ECO:0007669"/>
    <property type="project" value="UniProtKB-KW"/>
</dbReference>
<dbReference type="Proteomes" id="UP001190700">
    <property type="component" value="Unassembled WGS sequence"/>
</dbReference>
<protein>
    <recommendedName>
        <fullName evidence="14">Acyltransferase</fullName>
        <ecNumber evidence="14">2.3.1.-</ecNumber>
    </recommendedName>
</protein>
<evidence type="ECO:0000256" key="6">
    <source>
        <dbReference type="ARBA" id="ARBA00022679"/>
    </source>
</evidence>
<dbReference type="PANTHER" id="PTHR12317:SF0">
    <property type="entry name" value="ACYLTRANSFERASE"/>
    <property type="match status" value="1"/>
</dbReference>
<evidence type="ECO:0000313" key="15">
    <source>
        <dbReference type="EMBL" id="KAK3239712.1"/>
    </source>
</evidence>
<evidence type="ECO:0000256" key="3">
    <source>
        <dbReference type="ARBA" id="ARBA00005189"/>
    </source>
</evidence>
<keyword evidence="13" id="KW-0012">Acyltransferase</keyword>
<comment type="pathway">
    <text evidence="3">Lipid metabolism.</text>
</comment>
<reference evidence="15 16" key="1">
    <citation type="journal article" date="2015" name="Genome Biol. Evol.">
        <title>Comparative Genomics of a Bacterivorous Green Alga Reveals Evolutionary Causalities and Consequences of Phago-Mixotrophic Mode of Nutrition.</title>
        <authorList>
            <person name="Burns J.A."/>
            <person name="Paasch A."/>
            <person name="Narechania A."/>
            <person name="Kim E."/>
        </authorList>
    </citation>
    <scope>NUCLEOTIDE SEQUENCE [LARGE SCALE GENOMIC DNA]</scope>
    <source>
        <strain evidence="15 16">PLY_AMNH</strain>
    </source>
</reference>
<evidence type="ECO:0000256" key="1">
    <source>
        <dbReference type="ARBA" id="ARBA00004477"/>
    </source>
</evidence>
<keyword evidence="12" id="KW-0472">Membrane</keyword>
<evidence type="ECO:0000256" key="7">
    <source>
        <dbReference type="ARBA" id="ARBA00022692"/>
    </source>
</evidence>